<dbReference type="InterPro" id="IPR003018">
    <property type="entry name" value="GAF"/>
</dbReference>
<dbReference type="InterPro" id="IPR043128">
    <property type="entry name" value="Rev_trsase/Diguanyl_cyclase"/>
</dbReference>
<keyword evidence="1" id="KW-1133">Transmembrane helix</keyword>
<dbReference type="SMART" id="SM00065">
    <property type="entry name" value="GAF"/>
    <property type="match status" value="1"/>
</dbReference>
<keyword evidence="1" id="KW-0472">Membrane</keyword>
<feature type="transmembrane region" description="Helical" evidence="1">
    <location>
        <begin position="30"/>
        <end position="49"/>
    </location>
</feature>
<proteinExistence type="predicted"/>
<dbReference type="PANTHER" id="PTHR45138:SF9">
    <property type="entry name" value="DIGUANYLATE CYCLASE DGCM-RELATED"/>
    <property type="match status" value="1"/>
</dbReference>
<keyword evidence="4" id="KW-1185">Reference proteome</keyword>
<dbReference type="RefSeq" id="WP_182302587.1">
    <property type="nucleotide sequence ID" value="NZ_CP041969.1"/>
</dbReference>
<dbReference type="InterPro" id="IPR000160">
    <property type="entry name" value="GGDEF_dom"/>
</dbReference>
<dbReference type="PROSITE" id="PS50887">
    <property type="entry name" value="GGDEF"/>
    <property type="match status" value="1"/>
</dbReference>
<dbReference type="NCBIfam" id="TIGR00254">
    <property type="entry name" value="GGDEF"/>
    <property type="match status" value="1"/>
</dbReference>
<sequence>MIPLEFAFTFTFVLAGSFVRFYLSPFWNRLLLCFVSFAMVETISLYGGLGEFAFILYAVFVFLVSYSFSIYGAFASVVVAATLTYAKSETGWYLTMVLALAAVFGVLLYRQKQRKQLSDRVWLGQLYKQSRHLSILKEISIAIQSTMEVGKLLHIILTAITAGYGLGFNRALLFLVNENETFLQGAVGIGSMSKDEGIRTWNNVVSRRMNLGDFIELREDAQFRDFHLIELLRGMEIPLRSGDHVFHQALTEKKPIIVRDLDWADTVQRQLAETFRMSSFAVVPMLNQGKMLGVIVVDNNVNHQPLDLEEIDSIVPLAAQASVAIENSRLYERTQRMSITDGLTGLYNQRYYQDTLHKLALEAERGDIRLSLIIADIDYFKHYNDTNGHLEGNNALIGVANIIANLVTGTHVPCRFGGEEFVALLPDVSPDEALKIAEDIRAAVERHPFRNGENQPSGKLTISVGLASYHPGMSVQHLQDMADSALYEAKRSGKNRVIVHAEGVVLP</sequence>
<name>A0A7G5BW95_9BACL</name>
<accession>A0A7G5BW95</accession>
<dbReference type="Gene3D" id="3.30.450.40">
    <property type="match status" value="1"/>
</dbReference>
<evidence type="ECO:0000259" key="2">
    <source>
        <dbReference type="PROSITE" id="PS50887"/>
    </source>
</evidence>
<dbReference type="GO" id="GO:0043709">
    <property type="term" value="P:cell adhesion involved in single-species biofilm formation"/>
    <property type="evidence" value="ECO:0007669"/>
    <property type="project" value="TreeGrafter"/>
</dbReference>
<evidence type="ECO:0000256" key="1">
    <source>
        <dbReference type="SAM" id="Phobius"/>
    </source>
</evidence>
<feature type="domain" description="GGDEF" evidence="2">
    <location>
        <begin position="368"/>
        <end position="502"/>
    </location>
</feature>
<dbReference type="Proteomes" id="UP000515679">
    <property type="component" value="Chromosome"/>
</dbReference>
<feature type="transmembrane region" description="Helical" evidence="1">
    <location>
        <begin position="55"/>
        <end position="79"/>
    </location>
</feature>
<dbReference type="Pfam" id="PF00990">
    <property type="entry name" value="GGDEF"/>
    <property type="match status" value="1"/>
</dbReference>
<evidence type="ECO:0000313" key="3">
    <source>
        <dbReference type="EMBL" id="QMV41229.1"/>
    </source>
</evidence>
<dbReference type="Pfam" id="PF01590">
    <property type="entry name" value="GAF"/>
    <property type="match status" value="1"/>
</dbReference>
<evidence type="ECO:0000313" key="4">
    <source>
        <dbReference type="Proteomes" id="UP000515679"/>
    </source>
</evidence>
<dbReference type="CDD" id="cd01949">
    <property type="entry name" value="GGDEF"/>
    <property type="match status" value="1"/>
</dbReference>
<feature type="transmembrane region" description="Helical" evidence="1">
    <location>
        <begin position="91"/>
        <end position="109"/>
    </location>
</feature>
<dbReference type="SUPFAM" id="SSF55781">
    <property type="entry name" value="GAF domain-like"/>
    <property type="match status" value="1"/>
</dbReference>
<organism evidence="3 4">
    <name type="scientific">Cohnella cholangitidis</name>
    <dbReference type="NCBI Taxonomy" id="2598458"/>
    <lineage>
        <taxon>Bacteria</taxon>
        <taxon>Bacillati</taxon>
        <taxon>Bacillota</taxon>
        <taxon>Bacilli</taxon>
        <taxon>Bacillales</taxon>
        <taxon>Paenibacillaceae</taxon>
        <taxon>Cohnella</taxon>
    </lineage>
</organism>
<gene>
    <name evidence="3" type="ORF">FPL14_08500</name>
</gene>
<dbReference type="InterPro" id="IPR050469">
    <property type="entry name" value="Diguanylate_Cyclase"/>
</dbReference>
<dbReference type="AlphaFoldDB" id="A0A7G5BW95"/>
<dbReference type="FunFam" id="3.30.70.270:FF:000001">
    <property type="entry name" value="Diguanylate cyclase domain protein"/>
    <property type="match status" value="1"/>
</dbReference>
<dbReference type="InterPro" id="IPR029787">
    <property type="entry name" value="Nucleotide_cyclase"/>
</dbReference>
<dbReference type="SMART" id="SM00267">
    <property type="entry name" value="GGDEF"/>
    <property type="match status" value="1"/>
</dbReference>
<keyword evidence="1" id="KW-0812">Transmembrane</keyword>
<dbReference type="KEGG" id="cchl:FPL14_08500"/>
<protein>
    <submittedName>
        <fullName evidence="3">Diguanylate cyclase</fullName>
    </submittedName>
</protein>
<dbReference type="InterPro" id="IPR029016">
    <property type="entry name" value="GAF-like_dom_sf"/>
</dbReference>
<dbReference type="Gene3D" id="3.30.70.270">
    <property type="match status" value="1"/>
</dbReference>
<dbReference type="PANTHER" id="PTHR45138">
    <property type="entry name" value="REGULATORY COMPONENTS OF SENSORY TRANSDUCTION SYSTEM"/>
    <property type="match status" value="1"/>
</dbReference>
<reference evidence="3 4" key="1">
    <citation type="submission" date="2019-07" db="EMBL/GenBank/DDBJ databases">
        <authorList>
            <person name="Kim J.K."/>
            <person name="Cheong H.-M."/>
            <person name="Choi Y."/>
            <person name="Hwang K.J."/>
            <person name="Lee S."/>
            <person name="Choi C."/>
        </authorList>
    </citation>
    <scope>NUCLEOTIDE SEQUENCE [LARGE SCALE GENOMIC DNA]</scope>
    <source>
        <strain evidence="3 4">KS 22</strain>
    </source>
</reference>
<dbReference type="EMBL" id="CP041969">
    <property type="protein sequence ID" value="QMV41229.1"/>
    <property type="molecule type" value="Genomic_DNA"/>
</dbReference>
<dbReference type="GO" id="GO:1902201">
    <property type="term" value="P:negative regulation of bacterial-type flagellum-dependent cell motility"/>
    <property type="evidence" value="ECO:0007669"/>
    <property type="project" value="TreeGrafter"/>
</dbReference>
<dbReference type="GO" id="GO:0052621">
    <property type="term" value="F:diguanylate cyclase activity"/>
    <property type="evidence" value="ECO:0007669"/>
    <property type="project" value="TreeGrafter"/>
</dbReference>
<dbReference type="SUPFAM" id="SSF55073">
    <property type="entry name" value="Nucleotide cyclase"/>
    <property type="match status" value="1"/>
</dbReference>
<dbReference type="GO" id="GO:0005886">
    <property type="term" value="C:plasma membrane"/>
    <property type="evidence" value="ECO:0007669"/>
    <property type="project" value="TreeGrafter"/>
</dbReference>